<dbReference type="InterPro" id="IPR036770">
    <property type="entry name" value="Ankyrin_rpt-contain_sf"/>
</dbReference>
<organism evidence="1 2">
    <name type="scientific">Schistosoma mattheei</name>
    <dbReference type="NCBI Taxonomy" id="31246"/>
    <lineage>
        <taxon>Eukaryota</taxon>
        <taxon>Metazoa</taxon>
        <taxon>Spiralia</taxon>
        <taxon>Lophotrochozoa</taxon>
        <taxon>Platyhelminthes</taxon>
        <taxon>Trematoda</taxon>
        <taxon>Digenea</taxon>
        <taxon>Strigeidida</taxon>
        <taxon>Schistosomatoidea</taxon>
        <taxon>Schistosomatidae</taxon>
        <taxon>Schistosoma</taxon>
    </lineage>
</organism>
<keyword evidence="2" id="KW-1185">Reference proteome</keyword>
<dbReference type="Proteomes" id="UP000269396">
    <property type="component" value="Unassembled WGS sequence"/>
</dbReference>
<dbReference type="Gene3D" id="1.25.40.20">
    <property type="entry name" value="Ankyrin repeat-containing domain"/>
    <property type="match status" value="1"/>
</dbReference>
<evidence type="ECO:0000313" key="1">
    <source>
        <dbReference type="EMBL" id="VDO80866.1"/>
    </source>
</evidence>
<accession>A0A183NHY7</accession>
<dbReference type="SMART" id="SM00248">
    <property type="entry name" value="ANK"/>
    <property type="match status" value="1"/>
</dbReference>
<dbReference type="AlphaFoldDB" id="A0A183NHY7"/>
<dbReference type="Pfam" id="PF00023">
    <property type="entry name" value="Ank"/>
    <property type="match status" value="1"/>
</dbReference>
<name>A0A183NHY7_9TREM</name>
<protein>
    <submittedName>
        <fullName evidence="1">Uncharacterized protein</fullName>
    </submittedName>
</protein>
<dbReference type="InterPro" id="IPR002110">
    <property type="entry name" value="Ankyrin_rpt"/>
</dbReference>
<dbReference type="SUPFAM" id="SSF48403">
    <property type="entry name" value="Ankyrin repeat"/>
    <property type="match status" value="1"/>
</dbReference>
<reference evidence="1 2" key="1">
    <citation type="submission" date="2018-11" db="EMBL/GenBank/DDBJ databases">
        <authorList>
            <consortium name="Pathogen Informatics"/>
        </authorList>
    </citation>
    <scope>NUCLEOTIDE SEQUENCE [LARGE SCALE GENOMIC DNA]</scope>
    <source>
        <strain>Denwood</strain>
        <strain evidence="2">Zambia</strain>
    </source>
</reference>
<gene>
    <name evidence="1" type="ORF">SMTD_LOCUS1723</name>
</gene>
<sequence length="97" mass="10624">MATASKTESRLVTEQNIFNYCISGDLKSLKECARSVGQVVHKNSLDGQTCLIVACRNGHLDVAEYLIDFHGADVEQVSFLYCIVSAFTGIFAFVVSE</sequence>
<dbReference type="EMBL" id="UZAL01002033">
    <property type="protein sequence ID" value="VDO80866.1"/>
    <property type="molecule type" value="Genomic_DNA"/>
</dbReference>
<evidence type="ECO:0000313" key="2">
    <source>
        <dbReference type="Proteomes" id="UP000269396"/>
    </source>
</evidence>
<proteinExistence type="predicted"/>